<protein>
    <submittedName>
        <fullName evidence="1">Rho GTPase-activating protein 100F</fullName>
    </submittedName>
</protein>
<gene>
    <name evidence="1" type="ORF">E2C01_066847</name>
</gene>
<dbReference type="OrthoDB" id="120383at2759"/>
<evidence type="ECO:0000313" key="1">
    <source>
        <dbReference type="EMBL" id="MPC72536.1"/>
    </source>
</evidence>
<organism evidence="1 2">
    <name type="scientific">Portunus trituberculatus</name>
    <name type="common">Swimming crab</name>
    <name type="synonym">Neptunus trituberculatus</name>
    <dbReference type="NCBI Taxonomy" id="210409"/>
    <lineage>
        <taxon>Eukaryota</taxon>
        <taxon>Metazoa</taxon>
        <taxon>Ecdysozoa</taxon>
        <taxon>Arthropoda</taxon>
        <taxon>Crustacea</taxon>
        <taxon>Multicrustacea</taxon>
        <taxon>Malacostraca</taxon>
        <taxon>Eumalacostraca</taxon>
        <taxon>Eucarida</taxon>
        <taxon>Decapoda</taxon>
        <taxon>Pleocyemata</taxon>
        <taxon>Brachyura</taxon>
        <taxon>Eubrachyura</taxon>
        <taxon>Portunoidea</taxon>
        <taxon>Portunidae</taxon>
        <taxon>Portuninae</taxon>
        <taxon>Portunus</taxon>
    </lineage>
</organism>
<proteinExistence type="predicted"/>
<accession>A0A5B7HRU2</accession>
<comment type="caution">
    <text evidence="1">The sequence shown here is derived from an EMBL/GenBank/DDBJ whole genome shotgun (WGS) entry which is preliminary data.</text>
</comment>
<keyword evidence="2" id="KW-1185">Reference proteome</keyword>
<dbReference type="AlphaFoldDB" id="A0A5B7HRU2"/>
<evidence type="ECO:0000313" key="2">
    <source>
        <dbReference type="Proteomes" id="UP000324222"/>
    </source>
</evidence>
<name>A0A5B7HRU2_PORTR</name>
<sequence>MPPNAPMTHDDLFAARLPSSPSIFTSDEYRAWMSRAPSTSAIYERIRQSHETLRTQRGGLRFTYSADNLTDKSRDSLESSESKALKRLRIRSLLVFIRPLMPGSDTCGGYDTATITQLRTQRTEMGGAENGPKM</sequence>
<dbReference type="EMBL" id="VSRR010034911">
    <property type="protein sequence ID" value="MPC72536.1"/>
    <property type="molecule type" value="Genomic_DNA"/>
</dbReference>
<dbReference type="Proteomes" id="UP000324222">
    <property type="component" value="Unassembled WGS sequence"/>
</dbReference>
<reference evidence="1 2" key="1">
    <citation type="submission" date="2019-05" db="EMBL/GenBank/DDBJ databases">
        <title>Another draft genome of Portunus trituberculatus and its Hox gene families provides insights of decapod evolution.</title>
        <authorList>
            <person name="Jeong J.-H."/>
            <person name="Song I."/>
            <person name="Kim S."/>
            <person name="Choi T."/>
            <person name="Kim D."/>
            <person name="Ryu S."/>
            <person name="Kim W."/>
        </authorList>
    </citation>
    <scope>NUCLEOTIDE SEQUENCE [LARGE SCALE GENOMIC DNA]</scope>
    <source>
        <tissue evidence="1">Muscle</tissue>
    </source>
</reference>